<gene>
    <name evidence="2" type="ORF">HMPREF1316_0614</name>
</gene>
<comment type="caution">
    <text evidence="2">The sequence shown here is derived from an EMBL/GenBank/DDBJ whole genome shotgun (WGS) entry which is preliminary data.</text>
</comment>
<protein>
    <recommendedName>
        <fullName evidence="4">Integrase core domain protein</fullName>
    </recommendedName>
</protein>
<feature type="compositionally biased region" description="Basic and acidic residues" evidence="1">
    <location>
        <begin position="332"/>
        <end position="349"/>
    </location>
</feature>
<proteinExistence type="predicted"/>
<feature type="region of interest" description="Disordered" evidence="1">
    <location>
        <begin position="1"/>
        <end position="23"/>
    </location>
</feature>
<sequence length="365" mass="39548">MDQTCRSAADFRPLPSRRSRRRSSRRLLVDTATIIFDSRATVSRQSRHCSFDTGATTLSPIRPPATCLLPTGQPSGGARSGRSVMGEPSTCRQPGVRPHLAQIGRKCGPHGRTVAGRRSRGEGTEDRRRGEESAFDGFRGVMEQEAALPGITERAIHEFLPDRHPEASLPECGPFTKCCRSHGIGRAGAPEPEARPRFGTPPERQMQFDWKESLRMVDVNGEVFEFSVFSAALGHSRDHRLICSRTRTEDDLLACLLATLVRFGGMPGEAITDDMGALVTFVGGRRVKSERAWRLAREAGFGLGPCEVSTPRTKGKGESANRLASRPGACDHGLEGERGPPDATARIEARPNAGPSETTARAAAV</sequence>
<evidence type="ECO:0008006" key="4">
    <source>
        <dbReference type="Google" id="ProtNLM"/>
    </source>
</evidence>
<dbReference type="PANTHER" id="PTHR35004:SF7">
    <property type="entry name" value="INTEGRASE PROTEIN"/>
    <property type="match status" value="1"/>
</dbReference>
<name>U2TK48_9ACTN</name>
<feature type="region of interest" description="Disordered" evidence="1">
    <location>
        <begin position="62"/>
        <end position="133"/>
    </location>
</feature>
<dbReference type="eggNOG" id="COG4584">
    <property type="taxonomic scope" value="Bacteria"/>
</dbReference>
<dbReference type="PATRIC" id="fig|1125712.3.peg.2033"/>
<evidence type="ECO:0000313" key="3">
    <source>
        <dbReference type="Proteomes" id="UP000016638"/>
    </source>
</evidence>
<dbReference type="STRING" id="1125712.HMPREF1316_0614"/>
<feature type="region of interest" description="Disordered" evidence="1">
    <location>
        <begin position="306"/>
        <end position="365"/>
    </location>
</feature>
<evidence type="ECO:0000256" key="1">
    <source>
        <dbReference type="SAM" id="MobiDB-lite"/>
    </source>
</evidence>
<accession>U2TK48</accession>
<evidence type="ECO:0000313" key="2">
    <source>
        <dbReference type="EMBL" id="ERL06825.1"/>
    </source>
</evidence>
<keyword evidence="3" id="KW-1185">Reference proteome</keyword>
<dbReference type="PANTHER" id="PTHR35004">
    <property type="entry name" value="TRANSPOSASE RV3428C-RELATED"/>
    <property type="match status" value="1"/>
</dbReference>
<dbReference type="AlphaFoldDB" id="U2TK48"/>
<reference evidence="2 3" key="1">
    <citation type="submission" date="2013-08" db="EMBL/GenBank/DDBJ databases">
        <authorList>
            <person name="Durkin A.S."/>
            <person name="Haft D.R."/>
            <person name="McCorrison J."/>
            <person name="Torralba M."/>
            <person name="Gillis M."/>
            <person name="Haft D.H."/>
            <person name="Methe B."/>
            <person name="Sutton G."/>
            <person name="Nelson K.E."/>
        </authorList>
    </citation>
    <scope>NUCLEOTIDE SEQUENCE [LARGE SCALE GENOMIC DNA]</scope>
    <source>
        <strain evidence="2 3">F0195</strain>
    </source>
</reference>
<organism evidence="2 3">
    <name type="scientific">Olsenella profusa F0195</name>
    <dbReference type="NCBI Taxonomy" id="1125712"/>
    <lineage>
        <taxon>Bacteria</taxon>
        <taxon>Bacillati</taxon>
        <taxon>Actinomycetota</taxon>
        <taxon>Coriobacteriia</taxon>
        <taxon>Coriobacteriales</taxon>
        <taxon>Atopobiaceae</taxon>
        <taxon>Olsenella</taxon>
    </lineage>
</organism>
<dbReference type="Proteomes" id="UP000016638">
    <property type="component" value="Unassembled WGS sequence"/>
</dbReference>
<feature type="compositionally biased region" description="Basic and acidic residues" evidence="1">
    <location>
        <begin position="119"/>
        <end position="132"/>
    </location>
</feature>
<dbReference type="EMBL" id="AWEZ01000062">
    <property type="protein sequence ID" value="ERL06825.1"/>
    <property type="molecule type" value="Genomic_DNA"/>
</dbReference>